<protein>
    <submittedName>
        <fullName evidence="1">AAA domain-containing protein</fullName>
    </submittedName>
</protein>
<proteinExistence type="predicted"/>
<dbReference type="PANTHER" id="PTHR37816">
    <property type="entry name" value="YALI0E33011P"/>
    <property type="match status" value="1"/>
</dbReference>
<dbReference type="EMBL" id="WIUZ02000020">
    <property type="protein sequence ID" value="KAF9779188.1"/>
    <property type="molecule type" value="Genomic_DNA"/>
</dbReference>
<sequence length="205" mass="23530">MPDVPSAAHPKPLIGDGTGRYKILIVGNSGTGKTTLGAILSQLLNLPHICLDTIHWEPNWRALPTEEFRTKVQEKLDENAETGWVIDGSYVSKLGTLVRDNTTDIIWLDPPFILYFPRICLRTFGRLVGYRKPCSPGCDESWRDVFTLGEKSILWWCWTRHDICRRRLQADMLNEELRAKTRRLGGWGGELEDWVKEVQEMIHTV</sequence>
<reference evidence="1" key="1">
    <citation type="journal article" date="2020" name="Nat. Commun.">
        <title>Large-scale genome sequencing of mycorrhizal fungi provides insights into the early evolution of symbiotic traits.</title>
        <authorList>
            <person name="Miyauchi S."/>
            <person name="Kiss E."/>
            <person name="Kuo A."/>
            <person name="Drula E."/>
            <person name="Kohler A."/>
            <person name="Sanchez-Garcia M."/>
            <person name="Morin E."/>
            <person name="Andreopoulos B."/>
            <person name="Barry K.W."/>
            <person name="Bonito G."/>
            <person name="Buee M."/>
            <person name="Carver A."/>
            <person name="Chen C."/>
            <person name="Cichocki N."/>
            <person name="Clum A."/>
            <person name="Culley D."/>
            <person name="Crous P.W."/>
            <person name="Fauchery L."/>
            <person name="Girlanda M."/>
            <person name="Hayes R.D."/>
            <person name="Keri Z."/>
            <person name="LaButti K."/>
            <person name="Lipzen A."/>
            <person name="Lombard V."/>
            <person name="Magnuson J."/>
            <person name="Maillard F."/>
            <person name="Murat C."/>
            <person name="Nolan M."/>
            <person name="Ohm R.A."/>
            <person name="Pangilinan J."/>
            <person name="Pereira M.F."/>
            <person name="Perotto S."/>
            <person name="Peter M."/>
            <person name="Pfister S."/>
            <person name="Riley R."/>
            <person name="Sitrit Y."/>
            <person name="Stielow J.B."/>
            <person name="Szollosi G."/>
            <person name="Zifcakova L."/>
            <person name="Stursova M."/>
            <person name="Spatafora J.W."/>
            <person name="Tedersoo L."/>
            <person name="Vaario L.M."/>
            <person name="Yamada A."/>
            <person name="Yan M."/>
            <person name="Wang P."/>
            <person name="Xu J."/>
            <person name="Bruns T."/>
            <person name="Baldrian P."/>
            <person name="Vilgalys R."/>
            <person name="Dunand C."/>
            <person name="Henrissat B."/>
            <person name="Grigoriev I.V."/>
            <person name="Hibbett D."/>
            <person name="Nagy L.G."/>
            <person name="Martin F.M."/>
        </authorList>
    </citation>
    <scope>NUCLEOTIDE SEQUENCE</scope>
    <source>
        <strain evidence="1">UH-Tt-Lm1</strain>
    </source>
</reference>
<dbReference type="SUPFAM" id="SSF52540">
    <property type="entry name" value="P-loop containing nucleoside triphosphate hydrolases"/>
    <property type="match status" value="1"/>
</dbReference>
<gene>
    <name evidence="1" type="ORF">BJ322DRAFT_1024582</name>
</gene>
<dbReference type="InterPro" id="IPR027417">
    <property type="entry name" value="P-loop_NTPase"/>
</dbReference>
<organism evidence="1 2">
    <name type="scientific">Thelephora terrestris</name>
    <dbReference type="NCBI Taxonomy" id="56493"/>
    <lineage>
        <taxon>Eukaryota</taxon>
        <taxon>Fungi</taxon>
        <taxon>Dikarya</taxon>
        <taxon>Basidiomycota</taxon>
        <taxon>Agaricomycotina</taxon>
        <taxon>Agaricomycetes</taxon>
        <taxon>Thelephorales</taxon>
        <taxon>Thelephoraceae</taxon>
        <taxon>Thelephora</taxon>
    </lineage>
</organism>
<keyword evidence="2" id="KW-1185">Reference proteome</keyword>
<dbReference type="InterPro" id="IPR052922">
    <property type="entry name" value="Cytidylate_Kinase-2"/>
</dbReference>
<dbReference type="OrthoDB" id="65590at2759"/>
<dbReference type="Proteomes" id="UP000736335">
    <property type="component" value="Unassembled WGS sequence"/>
</dbReference>
<dbReference type="Gene3D" id="3.40.50.300">
    <property type="entry name" value="P-loop containing nucleotide triphosphate hydrolases"/>
    <property type="match status" value="1"/>
</dbReference>
<dbReference type="PANTHER" id="PTHR37816:SF1">
    <property type="entry name" value="TOXIN"/>
    <property type="match status" value="1"/>
</dbReference>
<accession>A0A9P6L1X9</accession>
<evidence type="ECO:0000313" key="1">
    <source>
        <dbReference type="EMBL" id="KAF9779188.1"/>
    </source>
</evidence>
<comment type="caution">
    <text evidence="1">The sequence shown here is derived from an EMBL/GenBank/DDBJ whole genome shotgun (WGS) entry which is preliminary data.</text>
</comment>
<evidence type="ECO:0000313" key="2">
    <source>
        <dbReference type="Proteomes" id="UP000736335"/>
    </source>
</evidence>
<dbReference type="AlphaFoldDB" id="A0A9P6L1X9"/>
<name>A0A9P6L1X9_9AGAM</name>
<reference evidence="1" key="2">
    <citation type="submission" date="2020-11" db="EMBL/GenBank/DDBJ databases">
        <authorList>
            <consortium name="DOE Joint Genome Institute"/>
            <person name="Kuo A."/>
            <person name="Miyauchi S."/>
            <person name="Kiss E."/>
            <person name="Drula E."/>
            <person name="Kohler A."/>
            <person name="Sanchez-Garcia M."/>
            <person name="Andreopoulos B."/>
            <person name="Barry K.W."/>
            <person name="Bonito G."/>
            <person name="Buee M."/>
            <person name="Carver A."/>
            <person name="Chen C."/>
            <person name="Cichocki N."/>
            <person name="Clum A."/>
            <person name="Culley D."/>
            <person name="Crous P.W."/>
            <person name="Fauchery L."/>
            <person name="Girlanda M."/>
            <person name="Hayes R."/>
            <person name="Keri Z."/>
            <person name="Labutti K."/>
            <person name="Lipzen A."/>
            <person name="Lombard V."/>
            <person name="Magnuson J."/>
            <person name="Maillard F."/>
            <person name="Morin E."/>
            <person name="Murat C."/>
            <person name="Nolan M."/>
            <person name="Ohm R."/>
            <person name="Pangilinan J."/>
            <person name="Pereira M."/>
            <person name="Perotto S."/>
            <person name="Peter M."/>
            <person name="Riley R."/>
            <person name="Sitrit Y."/>
            <person name="Stielow B."/>
            <person name="Szollosi G."/>
            <person name="Zifcakova L."/>
            <person name="Stursova M."/>
            <person name="Spatafora J.W."/>
            <person name="Tedersoo L."/>
            <person name="Vaario L.-M."/>
            <person name="Yamada A."/>
            <person name="Yan M."/>
            <person name="Wang P."/>
            <person name="Xu J."/>
            <person name="Bruns T."/>
            <person name="Baldrian P."/>
            <person name="Vilgalys R."/>
            <person name="Henrissat B."/>
            <person name="Grigoriev I.V."/>
            <person name="Hibbett D."/>
            <person name="Nagy L.G."/>
            <person name="Martin F.M."/>
        </authorList>
    </citation>
    <scope>NUCLEOTIDE SEQUENCE</scope>
    <source>
        <strain evidence="1">UH-Tt-Lm1</strain>
    </source>
</reference>